<proteinExistence type="predicted"/>
<gene>
    <name evidence="2" type="primary">LOC142171887</name>
</gene>
<dbReference type="RefSeq" id="XP_075091699.1">
    <property type="nucleotide sequence ID" value="XM_075235598.1"/>
</dbReference>
<reference evidence="2" key="2">
    <citation type="submission" date="2025-08" db="UniProtKB">
        <authorList>
            <consortium name="RefSeq"/>
        </authorList>
    </citation>
    <scope>IDENTIFICATION</scope>
    <source>
        <tissue evidence="2">Leaf</tissue>
    </source>
</reference>
<name>A0AC58T3A0_TOBAC</name>
<reference evidence="1" key="1">
    <citation type="journal article" date="2014" name="Nat. Commun.">
        <title>The tobacco genome sequence and its comparison with those of tomato and potato.</title>
        <authorList>
            <person name="Sierro N."/>
            <person name="Battey J.N."/>
            <person name="Ouadi S."/>
            <person name="Bakaher N."/>
            <person name="Bovet L."/>
            <person name="Willig A."/>
            <person name="Goepfert S."/>
            <person name="Peitsch M.C."/>
            <person name="Ivanov N.V."/>
        </authorList>
    </citation>
    <scope>NUCLEOTIDE SEQUENCE [LARGE SCALE GENOMIC DNA]</scope>
</reference>
<sequence>MVKAGDVVKKGRTAKGEVKDMICELPNCLLASILSLLSIKDAVKTNVLSHRWKRLFMLIPNLVIDSPNIFSDDQDHQRFTLSSYKALEKERREFVMRVDQFMQLMHMEGIYVPLQWVSSCIVNFHLI</sequence>
<evidence type="ECO:0000313" key="2">
    <source>
        <dbReference type="RefSeq" id="XP_075091699.1"/>
    </source>
</evidence>
<organism evidence="1 2">
    <name type="scientific">Nicotiana tabacum</name>
    <name type="common">Common tobacco</name>
    <dbReference type="NCBI Taxonomy" id="4097"/>
    <lineage>
        <taxon>Eukaryota</taxon>
        <taxon>Viridiplantae</taxon>
        <taxon>Streptophyta</taxon>
        <taxon>Embryophyta</taxon>
        <taxon>Tracheophyta</taxon>
        <taxon>Spermatophyta</taxon>
        <taxon>Magnoliopsida</taxon>
        <taxon>eudicotyledons</taxon>
        <taxon>Gunneridae</taxon>
        <taxon>Pentapetalae</taxon>
        <taxon>asterids</taxon>
        <taxon>lamiids</taxon>
        <taxon>Solanales</taxon>
        <taxon>Solanaceae</taxon>
        <taxon>Nicotianoideae</taxon>
        <taxon>Nicotianeae</taxon>
        <taxon>Nicotiana</taxon>
    </lineage>
</organism>
<dbReference type="Proteomes" id="UP000790787">
    <property type="component" value="Chromosome 17"/>
</dbReference>
<evidence type="ECO:0000313" key="1">
    <source>
        <dbReference type="Proteomes" id="UP000790787"/>
    </source>
</evidence>
<accession>A0AC58T3A0</accession>
<protein>
    <submittedName>
        <fullName evidence="2">F-box/LRR-repeat protein At3g26922-like</fullName>
    </submittedName>
</protein>
<keyword evidence="1" id="KW-1185">Reference proteome</keyword>